<comment type="caution">
    <text evidence="1">The sequence shown here is derived from an EMBL/GenBank/DDBJ whole genome shotgun (WGS) entry which is preliminary data.</text>
</comment>
<sequence>MRQEAVGLFNPYSLVYTYLAMVSRQRHPSANAHSMGFLACVESMMKIAFLSIASAQRSLIQAMLQPILP</sequence>
<reference evidence="2" key="1">
    <citation type="journal article" date="2019" name="Int. J. Syst. Evol. Microbiol.">
        <title>The Global Catalogue of Microorganisms (GCM) 10K type strain sequencing project: providing services to taxonomists for standard genome sequencing and annotation.</title>
        <authorList>
            <consortium name="The Broad Institute Genomics Platform"/>
            <consortium name="The Broad Institute Genome Sequencing Center for Infectious Disease"/>
            <person name="Wu L."/>
            <person name="Ma J."/>
        </authorList>
    </citation>
    <scope>NUCLEOTIDE SEQUENCE [LARGE SCALE GENOMIC DNA]</scope>
    <source>
        <strain evidence="2">JCM 13501</strain>
    </source>
</reference>
<name>A0ABQ2GWE5_9PSED</name>
<evidence type="ECO:0000313" key="2">
    <source>
        <dbReference type="Proteomes" id="UP000616499"/>
    </source>
</evidence>
<dbReference type="Proteomes" id="UP000616499">
    <property type="component" value="Unassembled WGS sequence"/>
</dbReference>
<keyword evidence="2" id="KW-1185">Reference proteome</keyword>
<proteinExistence type="predicted"/>
<protein>
    <submittedName>
        <fullName evidence="1">Uncharacterized protein</fullName>
    </submittedName>
</protein>
<dbReference type="EMBL" id="BMNW01000006">
    <property type="protein sequence ID" value="GGM17016.1"/>
    <property type="molecule type" value="Genomic_DNA"/>
</dbReference>
<evidence type="ECO:0000313" key="1">
    <source>
        <dbReference type="EMBL" id="GGM17016.1"/>
    </source>
</evidence>
<gene>
    <name evidence="1" type="ORF">GCM10009425_30030</name>
</gene>
<organism evidence="1 2">
    <name type="scientific">Pseudomonas asuensis</name>
    <dbReference type="NCBI Taxonomy" id="1825787"/>
    <lineage>
        <taxon>Bacteria</taxon>
        <taxon>Pseudomonadati</taxon>
        <taxon>Pseudomonadota</taxon>
        <taxon>Gammaproteobacteria</taxon>
        <taxon>Pseudomonadales</taxon>
        <taxon>Pseudomonadaceae</taxon>
        <taxon>Pseudomonas</taxon>
    </lineage>
</organism>
<accession>A0ABQ2GWE5</accession>